<protein>
    <submittedName>
        <fullName evidence="2">Uncharacterized protein</fullName>
    </submittedName>
</protein>
<dbReference type="EMBL" id="CP133618">
    <property type="protein sequence ID" value="WMV38383.1"/>
    <property type="molecule type" value="Genomic_DNA"/>
</dbReference>
<feature type="region of interest" description="Disordered" evidence="1">
    <location>
        <begin position="15"/>
        <end position="39"/>
    </location>
</feature>
<evidence type="ECO:0000313" key="3">
    <source>
        <dbReference type="Proteomes" id="UP001234989"/>
    </source>
</evidence>
<evidence type="ECO:0000256" key="1">
    <source>
        <dbReference type="SAM" id="MobiDB-lite"/>
    </source>
</evidence>
<keyword evidence="3" id="KW-1185">Reference proteome</keyword>
<name>A0AAF0U345_SOLVR</name>
<organism evidence="2 3">
    <name type="scientific">Solanum verrucosum</name>
    <dbReference type="NCBI Taxonomy" id="315347"/>
    <lineage>
        <taxon>Eukaryota</taxon>
        <taxon>Viridiplantae</taxon>
        <taxon>Streptophyta</taxon>
        <taxon>Embryophyta</taxon>
        <taxon>Tracheophyta</taxon>
        <taxon>Spermatophyta</taxon>
        <taxon>Magnoliopsida</taxon>
        <taxon>eudicotyledons</taxon>
        <taxon>Gunneridae</taxon>
        <taxon>Pentapetalae</taxon>
        <taxon>asterids</taxon>
        <taxon>lamiids</taxon>
        <taxon>Solanales</taxon>
        <taxon>Solanaceae</taxon>
        <taxon>Solanoideae</taxon>
        <taxon>Solaneae</taxon>
        <taxon>Solanum</taxon>
    </lineage>
</organism>
<evidence type="ECO:0000313" key="2">
    <source>
        <dbReference type="EMBL" id="WMV38383.1"/>
    </source>
</evidence>
<dbReference type="PANTHER" id="PTHR34467">
    <property type="entry name" value="TRANSMEMBRANE PROTEIN"/>
    <property type="match status" value="1"/>
</dbReference>
<gene>
    <name evidence="2" type="ORF">MTR67_031768</name>
</gene>
<proteinExistence type="predicted"/>
<sequence length="39" mass="4228">MNVRKLLAVDVMVDYDEGGPDFSHTPDKGNPPRGAKVSN</sequence>
<reference evidence="2" key="1">
    <citation type="submission" date="2023-08" db="EMBL/GenBank/DDBJ databases">
        <title>A de novo genome assembly of Solanum verrucosum Schlechtendal, a Mexican diploid species geographically isolated from the other diploid A-genome species in potato relatives.</title>
        <authorList>
            <person name="Hosaka K."/>
        </authorList>
    </citation>
    <scope>NUCLEOTIDE SEQUENCE</scope>
    <source>
        <tissue evidence="2">Young leaves</tissue>
    </source>
</reference>
<dbReference type="PANTHER" id="PTHR34467:SF6">
    <property type="entry name" value="INTEGRASE CORE DOMAIN CONTAINING PROTEIN"/>
    <property type="match status" value="1"/>
</dbReference>
<dbReference type="Proteomes" id="UP001234989">
    <property type="component" value="Chromosome 7"/>
</dbReference>
<dbReference type="AlphaFoldDB" id="A0AAF0U345"/>
<accession>A0AAF0U345</accession>